<dbReference type="InterPro" id="IPR009396">
    <property type="entry name" value="Pigment_DH"/>
</dbReference>
<dbReference type="GO" id="GO:0005179">
    <property type="term" value="F:hormone activity"/>
    <property type="evidence" value="ECO:0007669"/>
    <property type="project" value="UniProtKB-KW"/>
</dbReference>
<feature type="chain" id="PRO_5003705310" evidence="7">
    <location>
        <begin position="23"/>
        <end position="79"/>
    </location>
</feature>
<dbReference type="EMBL" id="EU009117">
    <property type="protein sequence ID" value="ABV68726.1"/>
    <property type="molecule type" value="mRNA"/>
</dbReference>
<name>I6LI58_CANPR</name>
<proteinExistence type="evidence at transcript level"/>
<dbReference type="GO" id="GO:0007268">
    <property type="term" value="P:chemical synaptic transmission"/>
    <property type="evidence" value="ECO:0007669"/>
    <property type="project" value="UniProtKB-KW"/>
</dbReference>
<keyword evidence="3" id="KW-0964">Secreted</keyword>
<evidence type="ECO:0000256" key="7">
    <source>
        <dbReference type="SAM" id="SignalP"/>
    </source>
</evidence>
<accession>I6LI58</accession>
<protein>
    <submittedName>
        <fullName evidence="8">Prepro-beta-pigment dispersing hormone IIa</fullName>
    </submittedName>
</protein>
<evidence type="ECO:0000256" key="4">
    <source>
        <dbReference type="ARBA" id="ARBA00022702"/>
    </source>
</evidence>
<comment type="subcellular location">
    <subcellularLocation>
        <location evidence="1">Secreted</location>
    </subcellularLocation>
</comment>
<keyword evidence="5" id="KW-0027">Amidation</keyword>
<evidence type="ECO:0000256" key="3">
    <source>
        <dbReference type="ARBA" id="ARBA00022525"/>
    </source>
</evidence>
<dbReference type="GO" id="GO:0009416">
    <property type="term" value="P:response to light stimulus"/>
    <property type="evidence" value="ECO:0007669"/>
    <property type="project" value="InterPro"/>
</dbReference>
<keyword evidence="7" id="KW-0732">Signal</keyword>
<keyword evidence="6" id="KW-0529">Neurotransmitter</keyword>
<feature type="signal peptide" evidence="7">
    <location>
        <begin position="1"/>
        <end position="22"/>
    </location>
</feature>
<evidence type="ECO:0000256" key="6">
    <source>
        <dbReference type="ARBA" id="ARBA00022894"/>
    </source>
</evidence>
<sequence>MRTGMVMTVVVVVVLAAVLTQGQEVNVSEREAVATLAAHILKVVCAPLEGAGGLPHKRNSELINSLLGLSRLMNEAGRR</sequence>
<evidence type="ECO:0000256" key="2">
    <source>
        <dbReference type="ARBA" id="ARBA00010172"/>
    </source>
</evidence>
<evidence type="ECO:0000256" key="5">
    <source>
        <dbReference type="ARBA" id="ARBA00022815"/>
    </source>
</evidence>
<reference evidence="8" key="1">
    <citation type="submission" date="2007-06" db="EMBL/GenBank/DDBJ databases">
        <authorList>
            <person name="Hsu Y.-W.A."/>
            <person name="Christie A.E."/>
            <person name="de la Iglesia H.O."/>
        </authorList>
    </citation>
    <scope>NUCLEOTIDE SEQUENCE</scope>
    <source>
        <tissue evidence="8">Eyestalk</tissue>
    </source>
</reference>
<keyword evidence="4" id="KW-0372">Hormone</keyword>
<organism evidence="8">
    <name type="scientific">Cancer productus</name>
    <name type="common">Red rock crab</name>
    <name type="synonym">Platycarcinus productus</name>
    <dbReference type="NCBI Taxonomy" id="88209"/>
    <lineage>
        <taxon>Eukaryota</taxon>
        <taxon>Metazoa</taxon>
        <taxon>Ecdysozoa</taxon>
        <taxon>Arthropoda</taxon>
        <taxon>Crustacea</taxon>
        <taxon>Multicrustacea</taxon>
        <taxon>Malacostraca</taxon>
        <taxon>Eumalacostraca</taxon>
        <taxon>Eucarida</taxon>
        <taxon>Decapoda</taxon>
        <taxon>Pleocyemata</taxon>
        <taxon>Brachyura</taxon>
        <taxon>Eubrachyura</taxon>
        <taxon>Cancroidea</taxon>
        <taxon>Cancridae</taxon>
        <taxon>Cancer</taxon>
    </lineage>
</organism>
<dbReference type="Pfam" id="PF06324">
    <property type="entry name" value="Pigment_DH"/>
    <property type="match status" value="1"/>
</dbReference>
<reference evidence="8" key="2">
    <citation type="journal article" date="2008" name="J. Comp. Neurol.">
        <title>Cloning and differential expression of two beta-pigment-dispersing hormone (beta-PDH) isoforms in the crab Cancer productus: evidence for authentic beta-PDH as a local neurotransmitter and beta-PDH II as a humoral factor.</title>
        <authorList>
            <person name="Hsu Y.W."/>
            <person name="Stemmler E.A."/>
            <person name="Messinger D.I."/>
            <person name="Dickinson P.S."/>
            <person name="Christie A.E."/>
            <person name="de la Iglesia H.O."/>
        </authorList>
    </citation>
    <scope>NUCLEOTIDE SEQUENCE</scope>
    <source>
        <tissue evidence="8">Eyestalk</tissue>
    </source>
</reference>
<dbReference type="GO" id="GO:0045202">
    <property type="term" value="C:synapse"/>
    <property type="evidence" value="ECO:0007669"/>
    <property type="project" value="GOC"/>
</dbReference>
<dbReference type="GO" id="GO:0005576">
    <property type="term" value="C:extracellular region"/>
    <property type="evidence" value="ECO:0007669"/>
    <property type="project" value="UniProtKB-SubCell"/>
</dbReference>
<evidence type="ECO:0000313" key="8">
    <source>
        <dbReference type="EMBL" id="ABV68726.1"/>
    </source>
</evidence>
<dbReference type="AlphaFoldDB" id="I6LI58"/>
<comment type="similarity">
    <text evidence="2">Belongs to the arthropod PDH family.</text>
</comment>
<evidence type="ECO:0000256" key="1">
    <source>
        <dbReference type="ARBA" id="ARBA00004613"/>
    </source>
</evidence>